<evidence type="ECO:0008006" key="4">
    <source>
        <dbReference type="Google" id="ProtNLM"/>
    </source>
</evidence>
<dbReference type="PANTHER" id="PTHR35392">
    <property type="entry name" value="ZN(II)2CYS6 TRANSCRIPTION FACTOR (EUROFUNG)-RELATED-RELATED"/>
    <property type="match status" value="1"/>
</dbReference>
<name>A0A5M8PWB3_9LECA</name>
<dbReference type="PANTHER" id="PTHR35392:SF3">
    <property type="entry name" value="ZN(2)-C6 FUNGAL-TYPE DOMAIN-CONTAINING PROTEIN"/>
    <property type="match status" value="1"/>
</dbReference>
<reference evidence="2 3" key="1">
    <citation type="submission" date="2019-09" db="EMBL/GenBank/DDBJ databases">
        <title>The hologenome of the rock-dwelling lichen Lasallia pustulata.</title>
        <authorList>
            <person name="Greshake Tzovaras B."/>
            <person name="Segers F."/>
            <person name="Bicker A."/>
            <person name="Dal Grande F."/>
            <person name="Otte J."/>
            <person name="Hankeln T."/>
            <person name="Schmitt I."/>
            <person name="Ebersberger I."/>
        </authorList>
    </citation>
    <scope>NUCLEOTIDE SEQUENCE [LARGE SCALE GENOMIC DNA]</scope>
    <source>
        <strain evidence="2">A1-1</strain>
    </source>
</reference>
<protein>
    <recommendedName>
        <fullName evidence="4">Zn(2)-C6 fungal-type domain-containing protein</fullName>
    </recommendedName>
</protein>
<dbReference type="Proteomes" id="UP000324767">
    <property type="component" value="Unassembled WGS sequence"/>
</dbReference>
<organism evidence="2 3">
    <name type="scientific">Lasallia pustulata</name>
    <dbReference type="NCBI Taxonomy" id="136370"/>
    <lineage>
        <taxon>Eukaryota</taxon>
        <taxon>Fungi</taxon>
        <taxon>Dikarya</taxon>
        <taxon>Ascomycota</taxon>
        <taxon>Pezizomycotina</taxon>
        <taxon>Lecanoromycetes</taxon>
        <taxon>OSLEUM clade</taxon>
        <taxon>Umbilicariomycetidae</taxon>
        <taxon>Umbilicariales</taxon>
        <taxon>Umbilicariaceae</taxon>
        <taxon>Lasallia</taxon>
    </lineage>
</organism>
<evidence type="ECO:0000313" key="3">
    <source>
        <dbReference type="Proteomes" id="UP000324767"/>
    </source>
</evidence>
<dbReference type="EMBL" id="VXIT01000004">
    <property type="protein sequence ID" value="KAA6413005.1"/>
    <property type="molecule type" value="Genomic_DNA"/>
</dbReference>
<comment type="caution">
    <text evidence="2">The sequence shown here is derived from an EMBL/GenBank/DDBJ whole genome shotgun (WGS) entry which is preliminary data.</text>
</comment>
<dbReference type="AlphaFoldDB" id="A0A5M8PWB3"/>
<proteinExistence type="predicted"/>
<feature type="region of interest" description="Disordered" evidence="1">
    <location>
        <begin position="190"/>
        <end position="210"/>
    </location>
</feature>
<accession>A0A5M8PWB3</accession>
<dbReference type="OrthoDB" id="5362630at2759"/>
<evidence type="ECO:0000313" key="2">
    <source>
        <dbReference type="EMBL" id="KAA6413005.1"/>
    </source>
</evidence>
<gene>
    <name evidence="2" type="ORF">FRX48_02748</name>
</gene>
<sequence>MDFVAHHPAFAERSPIPIRYNDVGGQGLNQTTARLDPGDAYDTLGGHSIPGLSNYGRGVNVSARTRLTNPTQVTHGHQEICSRLPSGGGQTLIPAWVVVPPCEHTTVVSNEQFYLLQNRMILPGEGPTHEATSLYSLDGAFPSLNGAGLATTGPTVPFSGYAAASYQPLAENHVSPEASAFMQDNAQSETLADGNPVSMPSSSCIPQSTSLPQSSPSLCTGFSSSRFVADDFLFQQQCFAVGQENFSVQNQPELSNQRELLQNRISLNGETDEAFSSSINIVPHLDASNGSLSRVQTVFNGEQLPQLENVDLVANAQKPQKLGDYGVKRANKASTTARSSRGLRHTTRIRSKTVKPSQFRERQIRGIQTIDQATTRLLLDPESGELQGSVIVLGAKQRARSKPNPEARASTTHTRKMGACERCRCLKIRCGFRVSPYLPCESCMASKPNIHTMPCTLQASINDIQLFRLGPPTDNASHPLNFFRHRKDVLISSRHDWQLLHTRELDLTQDMGSILKVTVSRYDPIPGDKTAYEWEAKNGIHRIKMPPYCITHVEEAKLCMFRYAKESRLSYLENTLDSSNKILWDTFNIALRSGNFMVQKALELWVTNRMIERTWRLCGDDTLGLEPVSDKTSPWADTVPVTPLMDQQLDQIVIQWLLKPLRKPILTNLKRFIKEKAKENWFEIHLTIFILLHNSEVHLAHARQFAQRYGMSGRYGPYGKYIEAENQFHTARTILAHFHHVCRGSIPLTLDWNSTNSLQHTKLDKEQIEYLVRLKEHISENEGMMLALRANNNYEIDLYWCHQMFFAGWVPGQGHIEELPSETTNT</sequence>
<dbReference type="InterPro" id="IPR052973">
    <property type="entry name" value="Fungal_sec-metab_reg_TF"/>
</dbReference>
<evidence type="ECO:0000256" key="1">
    <source>
        <dbReference type="SAM" id="MobiDB-lite"/>
    </source>
</evidence>